<proteinExistence type="predicted"/>
<dbReference type="AlphaFoldDB" id="A0A1I7ZUJ9"/>
<accession>A0A1I7ZUJ9</accession>
<evidence type="ECO:0000313" key="1">
    <source>
        <dbReference type="Proteomes" id="UP000095287"/>
    </source>
</evidence>
<dbReference type="Proteomes" id="UP000095287">
    <property type="component" value="Unplaced"/>
</dbReference>
<reference evidence="2" key="1">
    <citation type="submission" date="2016-11" db="UniProtKB">
        <authorList>
            <consortium name="WormBaseParasite"/>
        </authorList>
    </citation>
    <scope>IDENTIFICATION</scope>
</reference>
<protein>
    <submittedName>
        <fullName evidence="2">Uncharacterized protein</fullName>
    </submittedName>
</protein>
<organism evidence="1 2">
    <name type="scientific">Steinernema glaseri</name>
    <dbReference type="NCBI Taxonomy" id="37863"/>
    <lineage>
        <taxon>Eukaryota</taxon>
        <taxon>Metazoa</taxon>
        <taxon>Ecdysozoa</taxon>
        <taxon>Nematoda</taxon>
        <taxon>Chromadorea</taxon>
        <taxon>Rhabditida</taxon>
        <taxon>Tylenchina</taxon>
        <taxon>Panagrolaimomorpha</taxon>
        <taxon>Strongyloidoidea</taxon>
        <taxon>Steinernematidae</taxon>
        <taxon>Steinernema</taxon>
    </lineage>
</organism>
<evidence type="ECO:0000313" key="2">
    <source>
        <dbReference type="WBParaSite" id="L893_g29774.t1"/>
    </source>
</evidence>
<dbReference type="WBParaSite" id="L893_g29774.t1">
    <property type="protein sequence ID" value="L893_g29774.t1"/>
    <property type="gene ID" value="L893_g29774"/>
</dbReference>
<name>A0A1I7ZUJ9_9BILA</name>
<keyword evidence="1" id="KW-1185">Reference proteome</keyword>
<sequence length="85" mass="9847">MRRRIEREETLCRRKAQTRGVKEALETRKGQEALSVWDRVEGASYNGRNSVEPVLNKIWSRATKLANEPADVEKRGMQQRMTTST</sequence>